<evidence type="ECO:0000256" key="7">
    <source>
        <dbReference type="SAM" id="SignalP"/>
    </source>
</evidence>
<dbReference type="SUPFAM" id="SSF50985">
    <property type="entry name" value="RCC1/BLIP-II"/>
    <property type="match status" value="1"/>
</dbReference>
<dbReference type="CDD" id="cd06661">
    <property type="entry name" value="GGCT_like"/>
    <property type="match status" value="1"/>
</dbReference>
<evidence type="ECO:0000256" key="3">
    <source>
        <dbReference type="ARBA" id="ARBA00022737"/>
    </source>
</evidence>
<feature type="repeat" description="RCC1" evidence="5">
    <location>
        <begin position="392"/>
        <end position="449"/>
    </location>
</feature>
<keyword evidence="7" id="KW-0732">Signal</keyword>
<evidence type="ECO:0000259" key="8">
    <source>
        <dbReference type="Pfam" id="PF25390"/>
    </source>
</evidence>
<keyword evidence="4" id="KW-0456">Lyase</keyword>
<evidence type="ECO:0000313" key="9">
    <source>
        <dbReference type="EMBL" id="EJK65722.1"/>
    </source>
</evidence>
<dbReference type="InterPro" id="IPR000408">
    <property type="entry name" value="Reg_chr_condens"/>
</dbReference>
<keyword evidence="2" id="KW-0344">Guanine-nucleotide releasing factor</keyword>
<dbReference type="AlphaFoldDB" id="K0T5T2"/>
<dbReference type="Gene3D" id="2.130.10.30">
    <property type="entry name" value="Regulator of chromosome condensation 1/beta-lactamase-inhibitor protein II"/>
    <property type="match status" value="1"/>
</dbReference>
<feature type="region of interest" description="Disordered" evidence="6">
    <location>
        <begin position="572"/>
        <end position="598"/>
    </location>
</feature>
<dbReference type="Pfam" id="PF25390">
    <property type="entry name" value="WD40_RLD"/>
    <property type="match status" value="1"/>
</dbReference>
<dbReference type="PROSITE" id="PS50012">
    <property type="entry name" value="RCC1_3"/>
    <property type="match status" value="5"/>
</dbReference>
<dbReference type="PROSITE" id="PS00626">
    <property type="entry name" value="RCC1_2"/>
    <property type="match status" value="2"/>
</dbReference>
<feature type="signal peptide" evidence="7">
    <location>
        <begin position="1"/>
        <end position="26"/>
    </location>
</feature>
<organism evidence="9 10">
    <name type="scientific">Thalassiosira oceanica</name>
    <name type="common">Marine diatom</name>
    <dbReference type="NCBI Taxonomy" id="159749"/>
    <lineage>
        <taxon>Eukaryota</taxon>
        <taxon>Sar</taxon>
        <taxon>Stramenopiles</taxon>
        <taxon>Ochrophyta</taxon>
        <taxon>Bacillariophyta</taxon>
        <taxon>Coscinodiscophyceae</taxon>
        <taxon>Thalassiosirophycidae</taxon>
        <taxon>Thalassiosirales</taxon>
        <taxon>Thalassiosiraceae</taxon>
        <taxon>Thalassiosira</taxon>
    </lineage>
</organism>
<feature type="compositionally biased region" description="Basic and acidic residues" evidence="6">
    <location>
        <begin position="572"/>
        <end position="583"/>
    </location>
</feature>
<dbReference type="InterPro" id="IPR009091">
    <property type="entry name" value="RCC1/BLIP-II"/>
</dbReference>
<dbReference type="InterPro" id="IPR036568">
    <property type="entry name" value="GGCT-like_sf"/>
</dbReference>
<feature type="repeat" description="RCC1" evidence="5">
    <location>
        <begin position="565"/>
        <end position="621"/>
    </location>
</feature>
<dbReference type="InterPro" id="IPR051553">
    <property type="entry name" value="Ran_GTPase-activating"/>
</dbReference>
<evidence type="ECO:0000256" key="2">
    <source>
        <dbReference type="ARBA" id="ARBA00022658"/>
    </source>
</evidence>
<reference evidence="9 10" key="1">
    <citation type="journal article" date="2012" name="Genome Biol.">
        <title>Genome and low-iron response of an oceanic diatom adapted to chronic iron limitation.</title>
        <authorList>
            <person name="Lommer M."/>
            <person name="Specht M."/>
            <person name="Roy A.S."/>
            <person name="Kraemer L."/>
            <person name="Andreson R."/>
            <person name="Gutowska M.A."/>
            <person name="Wolf J."/>
            <person name="Bergner S.V."/>
            <person name="Schilhabel M.B."/>
            <person name="Klostermeier U.C."/>
            <person name="Beiko R.G."/>
            <person name="Rosenstiel P."/>
            <person name="Hippler M."/>
            <person name="Laroche J."/>
        </authorList>
    </citation>
    <scope>NUCLEOTIDE SEQUENCE [LARGE SCALE GENOMIC DNA]</scope>
    <source>
        <strain evidence="9 10">CCMP1005</strain>
    </source>
</reference>
<dbReference type="EMBL" id="AGNL01015541">
    <property type="protein sequence ID" value="EJK65722.1"/>
    <property type="molecule type" value="Genomic_DNA"/>
</dbReference>
<dbReference type="PRINTS" id="PR00633">
    <property type="entry name" value="RCCNDNSATION"/>
</dbReference>
<evidence type="ECO:0000256" key="6">
    <source>
        <dbReference type="SAM" id="MobiDB-lite"/>
    </source>
</evidence>
<dbReference type="OMA" id="GWGRNDK"/>
<comment type="caution">
    <text evidence="9">The sequence shown here is derived from an EMBL/GenBank/DDBJ whole genome shotgun (WGS) entry which is preliminary data.</text>
</comment>
<evidence type="ECO:0000256" key="5">
    <source>
        <dbReference type="PROSITE-ProRule" id="PRU00235"/>
    </source>
</evidence>
<evidence type="ECO:0000313" key="10">
    <source>
        <dbReference type="Proteomes" id="UP000266841"/>
    </source>
</evidence>
<dbReference type="PANTHER" id="PTHR45982:SF8">
    <property type="entry name" value="E3 UBIQUITIN-PROTEIN LIGASE HERC2-LIKE PROTEIN-RELATED"/>
    <property type="match status" value="1"/>
</dbReference>
<dbReference type="PANTHER" id="PTHR45982">
    <property type="entry name" value="REGULATOR OF CHROMOSOME CONDENSATION"/>
    <property type="match status" value="1"/>
</dbReference>
<dbReference type="OrthoDB" id="1933483at2759"/>
<dbReference type="GO" id="GO:0005737">
    <property type="term" value="C:cytoplasm"/>
    <property type="evidence" value="ECO:0007669"/>
    <property type="project" value="TreeGrafter"/>
</dbReference>
<feature type="repeat" description="RCC1" evidence="5">
    <location>
        <begin position="509"/>
        <end position="564"/>
    </location>
</feature>
<dbReference type="InterPro" id="IPR006840">
    <property type="entry name" value="ChaC"/>
</dbReference>
<dbReference type="GO" id="GO:0005085">
    <property type="term" value="F:guanyl-nucleotide exchange factor activity"/>
    <property type="evidence" value="ECO:0007669"/>
    <property type="project" value="TreeGrafter"/>
</dbReference>
<feature type="repeat" description="RCC1" evidence="5">
    <location>
        <begin position="627"/>
        <end position="685"/>
    </location>
</feature>
<proteinExistence type="predicted"/>
<evidence type="ECO:0000256" key="1">
    <source>
        <dbReference type="ARBA" id="ARBA00012344"/>
    </source>
</evidence>
<feature type="repeat" description="RCC1" evidence="5">
    <location>
        <begin position="451"/>
        <end position="508"/>
    </location>
</feature>
<feature type="chain" id="PRO_5003838244" description="glutathione-specific gamma-glutamylcyclotransferase" evidence="7">
    <location>
        <begin position="27"/>
        <end position="746"/>
    </location>
</feature>
<dbReference type="EC" id="4.3.2.7" evidence="1"/>
<dbReference type="GO" id="GO:0006751">
    <property type="term" value="P:glutathione catabolic process"/>
    <property type="evidence" value="ECO:0007669"/>
    <property type="project" value="InterPro"/>
</dbReference>
<keyword evidence="3" id="KW-0677">Repeat</keyword>
<evidence type="ECO:0000256" key="4">
    <source>
        <dbReference type="ARBA" id="ARBA00023239"/>
    </source>
</evidence>
<accession>K0T5T2</accession>
<sequence length="746" mass="77775">MPAGPDARAIPFLLLALSGTVPRALPFATRPAGVRGPFARELAASLLATSPTGAAIDDDGEGVAMWDPETQTYAGGVVPSRDAAASIDDLLAENGGRLRIFGYGSLCWHPGSEGVLSLAGRKTQQGEEGRPMVTTAPGPGPVGYRRCWAQRSADHRGTPSFNGIVCTLLSDGEVRKLQGGDPADGKHPVSSTEGLIYTVDPSLANRCLSELDFREKGGYARDVIDVVEDGTGETVRALLYRGTPDNPAFWRRALLDMPLAAAVMSVAEGPSGRNDAYLLSLDEFLTAHNQPRGSDGGPNHSGDDATGELARMVGSLQTDFRPYFLFGAGSNEHGQLLLNGVPGDDNGSESTKEAHEVSEVLLVTPRDDKDEDHEASSLHAGGGHSALLTGGGRLHLWGWNGAGQLGREGAFLEEEADDTRSLFDVVPPLGMKVAAADLGHSHTVVIERDTGRVFCFGDDGRGQVSGATNSSSTPLPAQSAPRTPVGLESEFFVDVAAGLFHTAGVTRGGELVTWGCGRFGQCLVPSESDDRAASSTVGRWRPPDGVGLEKVACGRRHTIALDVEGRVWSLGDNRHGQLGRRSDGGGPSREPSPVDGPLGQAGSGCFEVHCGWSHAVALVRDGIAGSVEVHGWGRADRGQLGFECEDGSVPSPTRLAAGPSGSDGGVAAVRSACCGAESTHVADSNGVVYSTGWNEHGNLGIGRAEAEHCMTWRRTSGAKAVSPPSSASKDWEILIAAGGAHFISCI</sequence>
<dbReference type="GO" id="GO:0061928">
    <property type="term" value="F:glutathione specific gamma-glutamylcyclotransferase activity"/>
    <property type="evidence" value="ECO:0007669"/>
    <property type="project" value="UniProtKB-EC"/>
</dbReference>
<gene>
    <name evidence="9" type="ORF">THAOC_13394</name>
</gene>
<feature type="domain" description="RCC1-like" evidence="8">
    <location>
        <begin position="325"/>
        <end position="741"/>
    </location>
</feature>
<dbReference type="InterPro" id="IPR058923">
    <property type="entry name" value="RCC1-like_dom"/>
</dbReference>
<dbReference type="SUPFAM" id="SSF110857">
    <property type="entry name" value="Gamma-glutamyl cyclotransferase-like"/>
    <property type="match status" value="1"/>
</dbReference>
<dbReference type="eggNOG" id="KOG1426">
    <property type="taxonomic scope" value="Eukaryota"/>
</dbReference>
<dbReference type="Pfam" id="PF04752">
    <property type="entry name" value="ChaC"/>
    <property type="match status" value="1"/>
</dbReference>
<name>K0T5T2_THAOC</name>
<dbReference type="InterPro" id="IPR013024">
    <property type="entry name" value="GGCT-like"/>
</dbReference>
<dbReference type="Proteomes" id="UP000266841">
    <property type="component" value="Unassembled WGS sequence"/>
</dbReference>
<keyword evidence="10" id="KW-1185">Reference proteome</keyword>
<protein>
    <recommendedName>
        <fullName evidence="1">glutathione-specific gamma-glutamylcyclotransferase</fullName>
        <ecNumber evidence="1">4.3.2.7</ecNumber>
    </recommendedName>
</protein>
<dbReference type="eggNOG" id="KOG3182">
    <property type="taxonomic scope" value="Eukaryota"/>
</dbReference>